<dbReference type="SMART" id="SM01017">
    <property type="entry name" value="Arrestin_C"/>
    <property type="match status" value="1"/>
</dbReference>
<dbReference type="InterPro" id="IPR014756">
    <property type="entry name" value="Ig_E-set"/>
</dbReference>
<comment type="caution">
    <text evidence="9">The sequence shown here is derived from an EMBL/GenBank/DDBJ whole genome shotgun (WGS) entry which is preliminary data.</text>
</comment>
<evidence type="ECO:0000256" key="4">
    <source>
        <dbReference type="ARBA" id="ARBA00038302"/>
    </source>
</evidence>
<dbReference type="PANTHER" id="PTHR42735">
    <property type="match status" value="1"/>
</dbReference>
<dbReference type="InterPro" id="IPR011021">
    <property type="entry name" value="Arrestin-like_N"/>
</dbReference>
<keyword evidence="3 9" id="KW-0456">Lyase</keyword>
<dbReference type="InterPro" id="IPR015424">
    <property type="entry name" value="PyrdxlP-dep_Trfase"/>
</dbReference>
<dbReference type="GO" id="GO:0008117">
    <property type="term" value="F:sphinganine-1-phosphate aldolase activity"/>
    <property type="evidence" value="ECO:0007669"/>
    <property type="project" value="UniProtKB-EC"/>
</dbReference>
<accession>A0ABR3AEE4</accession>
<dbReference type="InterPro" id="IPR014752">
    <property type="entry name" value="Arrestin-like_C"/>
</dbReference>
<evidence type="ECO:0000256" key="2">
    <source>
        <dbReference type="ARBA" id="ARBA00022898"/>
    </source>
</evidence>
<dbReference type="SUPFAM" id="SSF81296">
    <property type="entry name" value="E set domains"/>
    <property type="match status" value="1"/>
</dbReference>
<comment type="similarity">
    <text evidence="4">Belongs to the group II decarboxylase family. Sphingosine-1-phosphate lyase subfamily.</text>
</comment>
<dbReference type="Pfam" id="PF00339">
    <property type="entry name" value="Arrestin_N"/>
    <property type="match status" value="1"/>
</dbReference>
<dbReference type="Gene3D" id="3.90.1150.10">
    <property type="entry name" value="Aspartate Aminotransferase, domain 1"/>
    <property type="match status" value="1"/>
</dbReference>
<feature type="compositionally biased region" description="Low complexity" evidence="7">
    <location>
        <begin position="1094"/>
        <end position="1142"/>
    </location>
</feature>
<feature type="region of interest" description="Disordered" evidence="7">
    <location>
        <begin position="1033"/>
        <end position="1054"/>
    </location>
</feature>
<feature type="region of interest" description="Disordered" evidence="7">
    <location>
        <begin position="1071"/>
        <end position="1152"/>
    </location>
</feature>
<dbReference type="InterPro" id="IPR050477">
    <property type="entry name" value="GrpII_AminoAcid_Decarb"/>
</dbReference>
<dbReference type="Proteomes" id="UP001437256">
    <property type="component" value="Unassembled WGS sequence"/>
</dbReference>
<evidence type="ECO:0000259" key="8">
    <source>
        <dbReference type="SMART" id="SM01017"/>
    </source>
</evidence>
<feature type="region of interest" description="Disordered" evidence="7">
    <location>
        <begin position="1167"/>
        <end position="1222"/>
    </location>
</feature>
<evidence type="ECO:0000313" key="9">
    <source>
        <dbReference type="EMBL" id="KAL0072285.1"/>
    </source>
</evidence>
<gene>
    <name evidence="9" type="primary">DPL1</name>
    <name evidence="9" type="ORF">AAF712_000047</name>
</gene>
<reference evidence="9 10" key="1">
    <citation type="submission" date="2024-05" db="EMBL/GenBank/DDBJ databases">
        <title>A draft genome resource for the thread blight pathogen Marasmius tenuissimus strain MS-2.</title>
        <authorList>
            <person name="Yulfo-Soto G.E."/>
            <person name="Baruah I.K."/>
            <person name="Amoako-Attah I."/>
            <person name="Bukari Y."/>
            <person name="Meinhardt L.W."/>
            <person name="Bailey B.A."/>
            <person name="Cohen S.P."/>
        </authorList>
    </citation>
    <scope>NUCLEOTIDE SEQUENCE [LARGE SCALE GENOMIC DNA]</scope>
    <source>
        <strain evidence="9 10">MS-2</strain>
    </source>
</reference>
<dbReference type="EMBL" id="JBBXMP010000001">
    <property type="protein sequence ID" value="KAL0072285.1"/>
    <property type="molecule type" value="Genomic_DNA"/>
</dbReference>
<evidence type="ECO:0000256" key="1">
    <source>
        <dbReference type="ARBA" id="ARBA00001933"/>
    </source>
</evidence>
<keyword evidence="10" id="KW-1185">Reference proteome</keyword>
<comment type="cofactor">
    <cofactor evidence="1">
        <name>pyridoxal 5'-phosphate</name>
        <dbReference type="ChEBI" id="CHEBI:597326"/>
    </cofactor>
</comment>
<dbReference type="Gene3D" id="3.40.640.10">
    <property type="entry name" value="Type I PLP-dependent aspartate aminotransferase-like (Major domain)"/>
    <property type="match status" value="1"/>
</dbReference>
<dbReference type="InterPro" id="IPR015421">
    <property type="entry name" value="PyrdxlP-dep_Trfase_major"/>
</dbReference>
<evidence type="ECO:0000256" key="7">
    <source>
        <dbReference type="SAM" id="MobiDB-lite"/>
    </source>
</evidence>
<feature type="compositionally biased region" description="Basic and acidic residues" evidence="7">
    <location>
        <begin position="537"/>
        <end position="555"/>
    </location>
</feature>
<feature type="compositionally biased region" description="Polar residues" evidence="7">
    <location>
        <begin position="836"/>
        <end position="866"/>
    </location>
</feature>
<feature type="compositionally biased region" description="Low complexity" evidence="7">
    <location>
        <begin position="1297"/>
        <end position="1307"/>
    </location>
</feature>
<proteinExistence type="inferred from homology"/>
<feature type="region of interest" description="Disordered" evidence="7">
    <location>
        <begin position="801"/>
        <end position="876"/>
    </location>
</feature>
<dbReference type="InterPro" id="IPR002129">
    <property type="entry name" value="PyrdxlP-dep_de-COase"/>
</dbReference>
<organism evidence="9 10">
    <name type="scientific">Marasmius tenuissimus</name>
    <dbReference type="NCBI Taxonomy" id="585030"/>
    <lineage>
        <taxon>Eukaryota</taxon>
        <taxon>Fungi</taxon>
        <taxon>Dikarya</taxon>
        <taxon>Basidiomycota</taxon>
        <taxon>Agaricomycotina</taxon>
        <taxon>Agaricomycetes</taxon>
        <taxon>Agaricomycetidae</taxon>
        <taxon>Agaricales</taxon>
        <taxon>Marasmiineae</taxon>
        <taxon>Marasmiaceae</taxon>
        <taxon>Marasmius</taxon>
    </lineage>
</organism>
<dbReference type="InterPro" id="IPR011022">
    <property type="entry name" value="Arrestin_C-like"/>
</dbReference>
<keyword evidence="2" id="KW-0663">Pyridoxal phosphate</keyword>
<dbReference type="PANTHER" id="PTHR42735:SF6">
    <property type="entry name" value="SPHINGOSINE-1-PHOSPHATE LYASE 1"/>
    <property type="match status" value="1"/>
</dbReference>
<feature type="region of interest" description="Disordered" evidence="7">
    <location>
        <begin position="1252"/>
        <end position="1307"/>
    </location>
</feature>
<protein>
    <recommendedName>
        <fullName evidence="5">sphinganine-1-phosphate aldolase</fullName>
        <ecNumber evidence="5">4.1.2.27</ecNumber>
    </recommendedName>
    <alternativeName>
        <fullName evidence="6">Sphingosine-1-phosphate aldolase</fullName>
    </alternativeName>
</protein>
<feature type="compositionally biased region" description="Low complexity" evidence="7">
    <location>
        <begin position="1167"/>
        <end position="1213"/>
    </location>
</feature>
<dbReference type="Pfam" id="PF00282">
    <property type="entry name" value="Pyridoxal_deC"/>
    <property type="match status" value="1"/>
</dbReference>
<feature type="compositionally biased region" description="Polar residues" evidence="7">
    <location>
        <begin position="1143"/>
        <end position="1152"/>
    </location>
</feature>
<feature type="compositionally biased region" description="Low complexity" evidence="7">
    <location>
        <begin position="817"/>
        <end position="829"/>
    </location>
</feature>
<dbReference type="InterPro" id="IPR015422">
    <property type="entry name" value="PyrdxlP-dep_Trfase_small"/>
</dbReference>
<feature type="region of interest" description="Disordered" evidence="7">
    <location>
        <begin position="536"/>
        <end position="555"/>
    </location>
</feature>
<name>A0ABR3AEE4_9AGAR</name>
<feature type="compositionally biased region" description="Polar residues" evidence="7">
    <location>
        <begin position="1071"/>
        <end position="1081"/>
    </location>
</feature>
<dbReference type="Gene3D" id="2.60.40.640">
    <property type="match status" value="1"/>
</dbReference>
<feature type="domain" description="Arrestin C-terminal-like" evidence="8">
    <location>
        <begin position="722"/>
        <end position="938"/>
    </location>
</feature>
<dbReference type="EC" id="4.1.2.27" evidence="5"/>
<evidence type="ECO:0000256" key="3">
    <source>
        <dbReference type="ARBA" id="ARBA00023239"/>
    </source>
</evidence>
<sequence length="1307" mass="142090">MSASLDLIKNHPLTESISKALILLLPNASASLFENAKTLLFLYILSTRSLKIYRHLRARTVGGTVKEFYRDLSQRIIFLLLRLPSASQKVKAQLDGARADIESRMVPQGPGVTRHLTLPAEGQTLEWILAEMDKMDSESPSHTQWREGKLSGAVYHGGDELTKVIVAAYSRYCVSNPLHPDVFPAVRKMEAEIVAMCLRLYNNPSGAGTMTSGGTESIVMAVKAYREWARKTKGITEPEMVIPVSAHAAFDKAAAYFKIKVHNIPVDPVTRKVDLKRVKRAINPNTIMLVGSAVNFPDGNQDDIVALGKLATKYGLGLHVDCCLGSFIMPYLERAGLADGLGGKYKLEPFDFRVEGVTSISCDTHKYGFAPKGTSVIMYKNAELRRHQYYIFPDWPGGVYPSPSLSGSRPGALIAGCWAAMHYVGEKGYLESCKDIVSCARQISETIRTTIPELYILGSPPASVVAFASKHPRVNVLEVGDRMSKRGWHLNALSGPAAVHIACTDNMAFVFNGPPSSEDHHHHEASSTTFFPLLNPLDHHNDMGQPHKDKEHKERPRLEILLDKESIHLKGTGVDVEPALLSGHVALYLTESTSIKEITLQFRGKARLPVPSHESMTLNSSPLTYIVCNHEWSFLEGEKKHSHTLKAGRHFFPFQLQLGGSLPSSISTAAFGGASVAYKLRAHVSRPGFNHNLQSILPVNIIRSFAPEALEYQQTLEIENTWPEKIMYSIMIPHKAWAAGDSLTALVKFSPLLKGVGVLNINTTIHETTKVFARSGHQEMTRVVASARHEVVGGKAVEVTELEHRPSKSTLHTPAQTPSGAGTPSRTSTPGGGNSYFTFNPQTFTHSDSLPETGPSTSSLTNVTFPSTPPPPDGFELSHTDIMTYLSVRIPLTITPTHGLDPVIVSHRIRWSILLLNPDGHTSELRCSLPLHLLDHRLLEEARLHTLATRRLLVGTSDMTSDNGNEEDDMELPSYNAHLRDRVANMYLPESATMRVTNPWVRNAVSPVAYPADLGSPWPTSRSGHTSPLEAQAFAAGPSSVPVSPRGEGMGSGGAQALEWVNSELLLSLSTDTPPNLSMSSRVPPAGVSRPATPSGSGSNSNSEPNSRSNSRANSRPNSRPGSRLASRAPSPESRPSTSSETYVHSQSNASRSMHGLYKASMKPLSSLSSGWLHSRSNSHSNLTSLTSHQYSSNSSHQNSNNTSPSSSRPTSSHGLPPTVDYTTGTALLHRAFTEVPGYGVASRGFLGGVPPLSSLHGLPSYEEASSGRSPATSPRSSHASFPSPSQRTRRDDDMLSRLSRVSVSSS</sequence>
<dbReference type="SUPFAM" id="SSF53383">
    <property type="entry name" value="PLP-dependent transferases"/>
    <property type="match status" value="1"/>
</dbReference>
<feature type="compositionally biased region" description="Polar residues" evidence="7">
    <location>
        <begin position="1267"/>
        <end position="1287"/>
    </location>
</feature>
<evidence type="ECO:0000256" key="5">
    <source>
        <dbReference type="ARBA" id="ARBA00038965"/>
    </source>
</evidence>
<evidence type="ECO:0000313" key="10">
    <source>
        <dbReference type="Proteomes" id="UP001437256"/>
    </source>
</evidence>
<evidence type="ECO:0000256" key="6">
    <source>
        <dbReference type="ARBA" id="ARBA00042568"/>
    </source>
</evidence>